<dbReference type="PANTHER" id="PTHR38934:SF6">
    <property type="entry name" value="CHROMOSOME UNDETERMINED SCAFFOLD_176, WHOLE GENOME SHOTGUN SEQUENCE"/>
    <property type="match status" value="1"/>
</dbReference>
<keyword evidence="1" id="KW-0732">Signal</keyword>
<evidence type="ECO:0000313" key="5">
    <source>
        <dbReference type="EMBL" id="EDM75157.1"/>
    </source>
</evidence>
<dbReference type="PANTHER" id="PTHR38934">
    <property type="entry name" value="HYPHALLY REGULATED CELL WALL PROTEIN 1"/>
    <property type="match status" value="1"/>
</dbReference>
<proteinExistence type="predicted"/>
<dbReference type="AlphaFoldDB" id="A6GG29"/>
<dbReference type="NCBIfam" id="TIGR02232">
    <property type="entry name" value="myxo_disulf_rpt"/>
    <property type="match status" value="5"/>
</dbReference>
<protein>
    <submittedName>
        <fullName evidence="5">Putative lipoprotein</fullName>
    </submittedName>
</protein>
<organism evidence="5 6">
    <name type="scientific">Plesiocystis pacifica SIR-1</name>
    <dbReference type="NCBI Taxonomy" id="391625"/>
    <lineage>
        <taxon>Bacteria</taxon>
        <taxon>Pseudomonadati</taxon>
        <taxon>Myxococcota</taxon>
        <taxon>Polyangia</taxon>
        <taxon>Nannocystales</taxon>
        <taxon>Nannocystaceae</taxon>
        <taxon>Plesiocystis</taxon>
    </lineage>
</organism>
<comment type="caution">
    <text evidence="5">The sequence shown here is derived from an EMBL/GenBank/DDBJ whole genome shotgun (WGS) entry which is preliminary data.</text>
</comment>
<evidence type="ECO:0000256" key="1">
    <source>
        <dbReference type="ARBA" id="ARBA00022729"/>
    </source>
</evidence>
<dbReference type="eggNOG" id="COG1506">
    <property type="taxonomic scope" value="Bacteria"/>
</dbReference>
<dbReference type="EMBL" id="ABCS01000101">
    <property type="protein sequence ID" value="EDM75157.1"/>
    <property type="molecule type" value="Genomic_DNA"/>
</dbReference>
<keyword evidence="5" id="KW-0449">Lipoprotein</keyword>
<evidence type="ECO:0000256" key="3">
    <source>
        <dbReference type="ARBA" id="ARBA00023157"/>
    </source>
</evidence>
<dbReference type="Pfam" id="PF13948">
    <property type="entry name" value="DUF4215"/>
    <property type="match status" value="4"/>
</dbReference>
<sequence>MPLIGALVLFPACFSTDGDKTDDVGGETDTETGTAEDSTDTTTETTEDSSETETETGCEPGTLDCECDADEGCIAGLYCIEGICAEPSCGNGVVEPEAGEECDDGNDVDDDACSNDCIAAACGDGVVQQGEECDDGNQDDTDACSSDCVAAYCGDGIVQIGEGCDDGNDNDFDECSNDCSPASCGDGVVNGTDECDDGNSSNTDGCTNACNLPACGDGYVQQGEECDDGNGNNNDGCTNSCQEPDCDGVLLNPGNGILGCWYTAPVVGQTCAQVCASHGGFNSAASKHSGNDIGNHFYPNKADRGNWQTIECSSTDNNTNWGANNQNPVADWSHPACHVNCACNQ</sequence>
<dbReference type="Proteomes" id="UP000005801">
    <property type="component" value="Unassembled WGS sequence"/>
</dbReference>
<keyword evidence="6" id="KW-1185">Reference proteome</keyword>
<evidence type="ECO:0000313" key="6">
    <source>
        <dbReference type="Proteomes" id="UP000005801"/>
    </source>
</evidence>
<keyword evidence="2" id="KW-0677">Repeat</keyword>
<feature type="compositionally biased region" description="Acidic residues" evidence="4">
    <location>
        <begin position="45"/>
        <end position="56"/>
    </location>
</feature>
<dbReference type="STRING" id="391625.PPSIR1_07997"/>
<name>A6GG29_9BACT</name>
<reference evidence="5 6" key="1">
    <citation type="submission" date="2007-06" db="EMBL/GenBank/DDBJ databases">
        <authorList>
            <person name="Shimkets L."/>
            <person name="Ferriera S."/>
            <person name="Johnson J."/>
            <person name="Kravitz S."/>
            <person name="Beeson K."/>
            <person name="Sutton G."/>
            <person name="Rogers Y.-H."/>
            <person name="Friedman R."/>
            <person name="Frazier M."/>
            <person name="Venter J.C."/>
        </authorList>
    </citation>
    <scope>NUCLEOTIDE SEQUENCE [LARGE SCALE GENOMIC DNA]</scope>
    <source>
        <strain evidence="5 6">SIR-1</strain>
    </source>
</reference>
<feature type="region of interest" description="Disordered" evidence="4">
    <location>
        <begin position="18"/>
        <end position="59"/>
    </location>
</feature>
<evidence type="ECO:0000256" key="2">
    <source>
        <dbReference type="ARBA" id="ARBA00022737"/>
    </source>
</evidence>
<accession>A6GG29</accession>
<evidence type="ECO:0000256" key="4">
    <source>
        <dbReference type="SAM" id="MobiDB-lite"/>
    </source>
</evidence>
<dbReference type="InterPro" id="IPR011936">
    <property type="entry name" value="Myxo_disulph_rpt"/>
</dbReference>
<gene>
    <name evidence="5" type="ORF">PPSIR1_07997</name>
</gene>
<feature type="compositionally biased region" description="Low complexity" evidence="4">
    <location>
        <begin position="31"/>
        <end position="44"/>
    </location>
</feature>
<keyword evidence="3" id="KW-1015">Disulfide bond</keyword>